<keyword evidence="3" id="KW-1185">Reference proteome</keyword>
<keyword evidence="1" id="KW-0812">Transmembrane</keyword>
<accession>A0ABV9QU09</accession>
<keyword evidence="1" id="KW-1133">Transmembrane helix</keyword>
<feature type="transmembrane region" description="Helical" evidence="1">
    <location>
        <begin position="60"/>
        <end position="81"/>
    </location>
</feature>
<evidence type="ECO:0000313" key="3">
    <source>
        <dbReference type="Proteomes" id="UP001595886"/>
    </source>
</evidence>
<evidence type="ECO:0000256" key="1">
    <source>
        <dbReference type="SAM" id="Phobius"/>
    </source>
</evidence>
<dbReference type="EMBL" id="JBHSHD010000002">
    <property type="protein sequence ID" value="MFC4818937.1"/>
    <property type="molecule type" value="Genomic_DNA"/>
</dbReference>
<dbReference type="RefSeq" id="WP_380018673.1">
    <property type="nucleotide sequence ID" value="NZ_JBHSHD010000002.1"/>
</dbReference>
<feature type="transmembrane region" description="Helical" evidence="1">
    <location>
        <begin position="6"/>
        <end position="25"/>
    </location>
</feature>
<organism evidence="2 3">
    <name type="scientific">Dokdonella ginsengisoli</name>
    <dbReference type="NCBI Taxonomy" id="363846"/>
    <lineage>
        <taxon>Bacteria</taxon>
        <taxon>Pseudomonadati</taxon>
        <taxon>Pseudomonadota</taxon>
        <taxon>Gammaproteobacteria</taxon>
        <taxon>Lysobacterales</taxon>
        <taxon>Rhodanobacteraceae</taxon>
        <taxon>Dokdonella</taxon>
    </lineage>
</organism>
<feature type="transmembrane region" description="Helical" evidence="1">
    <location>
        <begin position="135"/>
        <end position="153"/>
    </location>
</feature>
<comment type="caution">
    <text evidence="2">The sequence shown here is derived from an EMBL/GenBank/DDBJ whole genome shotgun (WGS) entry which is preliminary data.</text>
</comment>
<feature type="transmembrane region" description="Helical" evidence="1">
    <location>
        <begin position="37"/>
        <end position="54"/>
    </location>
</feature>
<dbReference type="InterPro" id="IPR046730">
    <property type="entry name" value="DUF6622"/>
</dbReference>
<dbReference type="Proteomes" id="UP001595886">
    <property type="component" value="Unassembled WGS sequence"/>
</dbReference>
<reference evidence="3" key="1">
    <citation type="journal article" date="2019" name="Int. J. Syst. Evol. Microbiol.">
        <title>The Global Catalogue of Microorganisms (GCM) 10K type strain sequencing project: providing services to taxonomists for standard genome sequencing and annotation.</title>
        <authorList>
            <consortium name="The Broad Institute Genomics Platform"/>
            <consortium name="The Broad Institute Genome Sequencing Center for Infectious Disease"/>
            <person name="Wu L."/>
            <person name="Ma J."/>
        </authorList>
    </citation>
    <scope>NUCLEOTIDE SEQUENCE [LARGE SCALE GENOMIC DNA]</scope>
    <source>
        <strain evidence="3">CCUG 30340</strain>
    </source>
</reference>
<keyword evidence="1" id="KW-0472">Membrane</keyword>
<protein>
    <submittedName>
        <fullName evidence="2">DUF6622 family protein</fullName>
    </submittedName>
</protein>
<feature type="transmembrane region" description="Helical" evidence="1">
    <location>
        <begin position="102"/>
        <end position="123"/>
    </location>
</feature>
<dbReference type="Pfam" id="PF20327">
    <property type="entry name" value="DUF6622"/>
    <property type="match status" value="1"/>
</dbReference>
<evidence type="ECO:0000313" key="2">
    <source>
        <dbReference type="EMBL" id="MFC4818937.1"/>
    </source>
</evidence>
<proteinExistence type="predicted"/>
<sequence length="174" mass="18452">MILDILRATPVWVFALFAWLLWMGVARLRTRVRRVRSLWIAPVLFVAWGLSGLLGRAGPLAPTLACWIVGAVAGAAIGRRIEPMPVVDRASGAVRQAGSAIPLLRNLALFGAHYLLHVAAAFAPASAARLMSWDIAVSGLGAGYFIGWAALVAQMWRAAPSSSVTATVPSRSSP</sequence>
<gene>
    <name evidence="2" type="ORF">ACFO6Q_01295</name>
</gene>
<name>A0ABV9QU09_9GAMM</name>